<gene>
    <name evidence="1" type="ordered locus">TVNIR_3741</name>
</gene>
<evidence type="ECO:0000313" key="2">
    <source>
        <dbReference type="Proteomes" id="UP000010809"/>
    </source>
</evidence>
<sequence length="165" mass="18054">MTFSEMVSRSVPWAAALLGVAALWVWADRLLPGRGADTAVIVEPRDCDLAARTCLTPLPSGGTLRVAIEPRPIRHLEPMNVEVAFSELDPEWVEIDLSGVEMFMGYQRPRLERIAPGHYRGEAVLPACTGERMTWAVTVLPEGDPDRAEARFHFVTRNTGAGGGT</sequence>
<keyword evidence="2" id="KW-1185">Reference proteome</keyword>
<dbReference type="eggNOG" id="ENOG5033ID4">
    <property type="taxonomic scope" value="Bacteria"/>
</dbReference>
<dbReference type="HOGENOM" id="CLU_135540_0_0_6"/>
<name>L0E0N3_THIND</name>
<evidence type="ECO:0000313" key="1">
    <source>
        <dbReference type="EMBL" id="AGA35369.1"/>
    </source>
</evidence>
<dbReference type="Proteomes" id="UP000010809">
    <property type="component" value="Chromosome"/>
</dbReference>
<dbReference type="KEGG" id="tni:TVNIR_3741"/>
<dbReference type="STRING" id="1255043.TVNIR_3741"/>
<protein>
    <submittedName>
        <fullName evidence="1">Uncharacterized protein</fullName>
    </submittedName>
</protein>
<dbReference type="PATRIC" id="fig|1255043.3.peg.3775"/>
<dbReference type="RefSeq" id="WP_015260461.1">
    <property type="nucleotide sequence ID" value="NC_019902.2"/>
</dbReference>
<dbReference type="OrthoDB" id="5917490at2"/>
<dbReference type="EMBL" id="CP003989">
    <property type="protein sequence ID" value="AGA35369.1"/>
    <property type="molecule type" value="Genomic_DNA"/>
</dbReference>
<reference evidence="1" key="1">
    <citation type="submission" date="2015-12" db="EMBL/GenBank/DDBJ databases">
        <authorList>
            <person name="Tikhonova T.V."/>
            <person name="Pavlov A.R."/>
            <person name="Beletsky A.V."/>
            <person name="Mardanov A.V."/>
            <person name="Sorokin D.Y."/>
            <person name="Ravin N.V."/>
            <person name="Popov V.O."/>
        </authorList>
    </citation>
    <scope>NUCLEOTIDE SEQUENCE</scope>
    <source>
        <strain evidence="1">DSM 14787</strain>
    </source>
</reference>
<proteinExistence type="predicted"/>
<dbReference type="AlphaFoldDB" id="L0E0N3"/>
<accession>L0E0N3</accession>
<organism evidence="1 2">
    <name type="scientific">Thioalkalivibrio nitratireducens (strain DSM 14787 / UNIQEM 213 / ALEN2)</name>
    <dbReference type="NCBI Taxonomy" id="1255043"/>
    <lineage>
        <taxon>Bacteria</taxon>
        <taxon>Pseudomonadati</taxon>
        <taxon>Pseudomonadota</taxon>
        <taxon>Gammaproteobacteria</taxon>
        <taxon>Chromatiales</taxon>
        <taxon>Ectothiorhodospiraceae</taxon>
        <taxon>Thioalkalivibrio</taxon>
    </lineage>
</organism>